<dbReference type="Proteomes" id="UP001189429">
    <property type="component" value="Unassembled WGS sequence"/>
</dbReference>
<dbReference type="InterPro" id="IPR017850">
    <property type="entry name" value="Alkaline_phosphatase_core_sf"/>
</dbReference>
<dbReference type="InterPro" id="IPR024607">
    <property type="entry name" value="Sulfatase_CS"/>
</dbReference>
<keyword evidence="9" id="KW-1185">Reference proteome</keyword>
<feature type="non-terminal residue" evidence="8">
    <location>
        <position position="490"/>
    </location>
</feature>
<sequence>MARCWLAIASCVIAVRVAAMRRSTSTTQRSKRPHLIHVLVDDWGYNDIGFRDKYLATPRMDSLAQSGVIVEHFYATPVCTPSRGALMTGRMPWRWGMADFKPNLDHPYVVNSGEVFLAEELAKSGQYRSAMVGKWDLGAATKSELPFSKGFGEFTLLGKPTQHWGGGCNQYNFAFSNVDVVREEGFKGYFLSSYGLPARNHTVDGLWDIHDGVPCQADGHGCDHQRKAFCSAFGAEYDSTSEWVAPETPLSIQKPGTYTTDVWSDLAVEFIEKHAAMNDDRGLYLYVAFTSVHAPVQAHHDDVYGTRCANYPEAGKTPQFTEETAEAGNTKAAAAYPFKQCAEGFPGPCANDGNFKRKVQCGAIHAVDRAVGKIVDALRSASMWDDTVLMVMGDNGGANDDASLNFPYYGGKNTGWEGGLKVPAFWSGGFLEQSLVASQQSPHTSSNLNLLVDVHATFASLAQIEPEKKKQSENDSFRFAGCISAWTASL</sequence>
<feature type="signal peptide" evidence="6">
    <location>
        <begin position="1"/>
        <end position="19"/>
    </location>
</feature>
<dbReference type="PROSITE" id="PS00523">
    <property type="entry name" value="SULFATASE_1"/>
    <property type="match status" value="1"/>
</dbReference>
<comment type="caution">
    <text evidence="8">The sequence shown here is derived from an EMBL/GenBank/DDBJ whole genome shotgun (WGS) entry which is preliminary data.</text>
</comment>
<evidence type="ECO:0000256" key="5">
    <source>
        <dbReference type="ARBA" id="ARBA00023180"/>
    </source>
</evidence>
<dbReference type="PANTHER" id="PTHR10342">
    <property type="entry name" value="ARYLSULFATASE"/>
    <property type="match status" value="1"/>
</dbReference>
<reference evidence="8" key="1">
    <citation type="submission" date="2023-10" db="EMBL/GenBank/DDBJ databases">
        <authorList>
            <person name="Chen Y."/>
            <person name="Shah S."/>
            <person name="Dougan E. K."/>
            <person name="Thang M."/>
            <person name="Chan C."/>
        </authorList>
    </citation>
    <scope>NUCLEOTIDE SEQUENCE [LARGE SCALE GENOMIC DNA]</scope>
</reference>
<name>A0ABN9XA07_9DINO</name>
<evidence type="ECO:0000256" key="3">
    <source>
        <dbReference type="ARBA" id="ARBA00022801"/>
    </source>
</evidence>
<accession>A0ABN9XA07</accession>
<keyword evidence="3" id="KW-0378">Hydrolase</keyword>
<evidence type="ECO:0000313" key="8">
    <source>
        <dbReference type="EMBL" id="CAK0894885.1"/>
    </source>
</evidence>
<dbReference type="EMBL" id="CAUYUJ010019959">
    <property type="protein sequence ID" value="CAK0894885.1"/>
    <property type="molecule type" value="Genomic_DNA"/>
</dbReference>
<dbReference type="PANTHER" id="PTHR10342:SF274">
    <property type="entry name" value="ARYLSULFATASE B"/>
    <property type="match status" value="1"/>
</dbReference>
<evidence type="ECO:0000259" key="7">
    <source>
        <dbReference type="Pfam" id="PF00884"/>
    </source>
</evidence>
<keyword evidence="2" id="KW-0479">Metal-binding</keyword>
<dbReference type="InterPro" id="IPR047115">
    <property type="entry name" value="ARSB"/>
</dbReference>
<dbReference type="Pfam" id="PF00884">
    <property type="entry name" value="Sulfatase"/>
    <property type="match status" value="1"/>
</dbReference>
<organism evidence="8 9">
    <name type="scientific">Prorocentrum cordatum</name>
    <dbReference type="NCBI Taxonomy" id="2364126"/>
    <lineage>
        <taxon>Eukaryota</taxon>
        <taxon>Sar</taxon>
        <taxon>Alveolata</taxon>
        <taxon>Dinophyceae</taxon>
        <taxon>Prorocentrales</taxon>
        <taxon>Prorocentraceae</taxon>
        <taxon>Prorocentrum</taxon>
    </lineage>
</organism>
<dbReference type="Gene3D" id="3.40.720.10">
    <property type="entry name" value="Alkaline Phosphatase, subunit A"/>
    <property type="match status" value="1"/>
</dbReference>
<proteinExistence type="inferred from homology"/>
<dbReference type="SUPFAM" id="SSF53649">
    <property type="entry name" value="Alkaline phosphatase-like"/>
    <property type="match status" value="1"/>
</dbReference>
<evidence type="ECO:0000256" key="4">
    <source>
        <dbReference type="ARBA" id="ARBA00022837"/>
    </source>
</evidence>
<evidence type="ECO:0000313" key="9">
    <source>
        <dbReference type="Proteomes" id="UP001189429"/>
    </source>
</evidence>
<comment type="similarity">
    <text evidence="1">Belongs to the sulfatase family.</text>
</comment>
<gene>
    <name evidence="8" type="ORF">PCOR1329_LOCUS73789</name>
</gene>
<protein>
    <recommendedName>
        <fullName evidence="7">Sulfatase N-terminal domain-containing protein</fullName>
    </recommendedName>
</protein>
<feature type="chain" id="PRO_5045909893" description="Sulfatase N-terminal domain-containing protein" evidence="6">
    <location>
        <begin position="20"/>
        <end position="490"/>
    </location>
</feature>
<evidence type="ECO:0000256" key="1">
    <source>
        <dbReference type="ARBA" id="ARBA00008779"/>
    </source>
</evidence>
<keyword evidence="4" id="KW-0106">Calcium</keyword>
<keyword evidence="5" id="KW-0325">Glycoprotein</keyword>
<dbReference type="InterPro" id="IPR000917">
    <property type="entry name" value="Sulfatase_N"/>
</dbReference>
<evidence type="ECO:0000256" key="6">
    <source>
        <dbReference type="SAM" id="SignalP"/>
    </source>
</evidence>
<feature type="domain" description="Sulfatase N-terminal" evidence="7">
    <location>
        <begin position="33"/>
        <end position="463"/>
    </location>
</feature>
<evidence type="ECO:0000256" key="2">
    <source>
        <dbReference type="ARBA" id="ARBA00022723"/>
    </source>
</evidence>
<keyword evidence="6" id="KW-0732">Signal</keyword>